<reference evidence="8 9" key="1">
    <citation type="submission" date="2019-02" db="EMBL/GenBank/DDBJ databases">
        <authorList>
            <person name="Manzano-Marin A."/>
            <person name="Manzano-Marin A."/>
        </authorList>
    </citation>
    <scope>NUCLEOTIDE SEQUENCE [LARGE SCALE GENOMIC DNA]</scope>
    <source>
        <strain evidence="8 9">ErCipseudotsugae</strain>
    </source>
</reference>
<evidence type="ECO:0000256" key="3">
    <source>
        <dbReference type="ARBA" id="ARBA00022692"/>
    </source>
</evidence>
<feature type="transmembrane region" description="Helical" evidence="6">
    <location>
        <begin position="7"/>
        <end position="25"/>
    </location>
</feature>
<dbReference type="Gene3D" id="2.60.450.10">
    <property type="entry name" value="Lipopolysaccharide (LPS) transport protein A like domain"/>
    <property type="match status" value="1"/>
</dbReference>
<dbReference type="InterPro" id="IPR026265">
    <property type="entry name" value="LptC"/>
</dbReference>
<dbReference type="GO" id="GO:0017089">
    <property type="term" value="F:glycolipid transfer activity"/>
    <property type="evidence" value="ECO:0007669"/>
    <property type="project" value="TreeGrafter"/>
</dbReference>
<dbReference type="EMBL" id="LR217730">
    <property type="protein sequence ID" value="VFP86517.1"/>
    <property type="molecule type" value="Genomic_DNA"/>
</dbReference>
<dbReference type="Pfam" id="PF06835">
    <property type="entry name" value="LptC"/>
    <property type="match status" value="1"/>
</dbReference>
<dbReference type="InterPro" id="IPR010664">
    <property type="entry name" value="LipoPS_assembly_LptC-rel"/>
</dbReference>
<dbReference type="NCBIfam" id="TIGR04409">
    <property type="entry name" value="LptC_YrbK"/>
    <property type="match status" value="1"/>
</dbReference>
<keyword evidence="3 6" id="KW-0812">Transmembrane</keyword>
<keyword evidence="5 6" id="KW-0472">Membrane</keyword>
<dbReference type="Proteomes" id="UP000294343">
    <property type="component" value="Chromosome"/>
</dbReference>
<dbReference type="GO" id="GO:0005886">
    <property type="term" value="C:plasma membrane"/>
    <property type="evidence" value="ECO:0007669"/>
    <property type="project" value="UniProtKB-SubCell"/>
</dbReference>
<keyword evidence="4 6" id="KW-1133">Transmembrane helix</keyword>
<comment type="function">
    <text evidence="6">Involved in the assembly of lipopolysaccharide (LPS). Required for the translocation of LPS from the inner membrane to the outer membrane. Facilitates the transfer of LPS from the inner membrane to the periplasmic protein LptA. Could be a docking site for LptA.</text>
</comment>
<evidence type="ECO:0000256" key="7">
    <source>
        <dbReference type="PIRNR" id="PIRNR028513"/>
    </source>
</evidence>
<keyword evidence="1 6" id="KW-1003">Cell membrane</keyword>
<name>A0A451DIT1_9GAMM</name>
<dbReference type="PIRSF" id="PIRSF028513">
    <property type="entry name" value="LptC"/>
    <property type="match status" value="1"/>
</dbReference>
<dbReference type="HAMAP" id="MF_01915">
    <property type="entry name" value="LPS_assembly_LptC"/>
    <property type="match status" value="1"/>
</dbReference>
<dbReference type="GO" id="GO:0043165">
    <property type="term" value="P:Gram-negative-bacterium-type cell outer membrane assembly"/>
    <property type="evidence" value="ECO:0007669"/>
    <property type="project" value="UniProtKB-UniRule"/>
</dbReference>
<evidence type="ECO:0000256" key="6">
    <source>
        <dbReference type="HAMAP-Rule" id="MF_01915"/>
    </source>
</evidence>
<dbReference type="AlphaFoldDB" id="A0A451DIT1"/>
<accession>A0A451DIT1</accession>
<organism evidence="8 9">
    <name type="scientific">Candidatus Erwinia haradaeae</name>
    <dbReference type="NCBI Taxonomy" id="1922217"/>
    <lineage>
        <taxon>Bacteria</taxon>
        <taxon>Pseudomonadati</taxon>
        <taxon>Pseudomonadota</taxon>
        <taxon>Gammaproteobacteria</taxon>
        <taxon>Enterobacterales</taxon>
        <taxon>Erwiniaceae</taxon>
        <taxon>Erwinia</taxon>
    </lineage>
</organism>
<dbReference type="GO" id="GO:0015221">
    <property type="term" value="F:lipopolysaccharide transmembrane transporter activity"/>
    <property type="evidence" value="ECO:0007669"/>
    <property type="project" value="InterPro"/>
</dbReference>
<evidence type="ECO:0000256" key="1">
    <source>
        <dbReference type="ARBA" id="ARBA00022475"/>
    </source>
</evidence>
<gene>
    <name evidence="6 8" type="primary">lptC</name>
    <name evidence="8" type="ORF">ERCIPSPA2889_627</name>
</gene>
<dbReference type="InterPro" id="IPR052363">
    <property type="entry name" value="LPS_export_LptC"/>
</dbReference>
<evidence type="ECO:0000313" key="8">
    <source>
        <dbReference type="EMBL" id="VFP86517.1"/>
    </source>
</evidence>
<keyword evidence="2 6" id="KW-0997">Cell inner membrane</keyword>
<sequence precursor="true">MSIMKNWVIVSIAFIIILLIFGILTNHNNIEDIFSVSDHANEPIHISTNLHVLLYNNNGFISYHIMADKAQYYSDHKISWFICPIVEIYDDKKFPTWKMRANQAKLTHDNILYLYGNIIVNSLSNITEIKEIKANNATVNLVTHDIIAKDSVTLYGHNFQSTSTRIHGNLHNKTAELIGQVKTSYEIKNKNYNHKSMHKQSFSHL</sequence>
<evidence type="ECO:0000256" key="2">
    <source>
        <dbReference type="ARBA" id="ARBA00022519"/>
    </source>
</evidence>
<evidence type="ECO:0000256" key="4">
    <source>
        <dbReference type="ARBA" id="ARBA00022989"/>
    </source>
</evidence>
<comment type="subcellular location">
    <subcellularLocation>
        <location evidence="6">Cell inner membrane</location>
        <topology evidence="6">Single-pass membrane protein</topology>
    </subcellularLocation>
</comment>
<proteinExistence type="inferred from homology"/>
<dbReference type="PANTHER" id="PTHR37481:SF1">
    <property type="entry name" value="LIPOPOLYSACCHARIDE EXPORT SYSTEM PROTEIN LPTC"/>
    <property type="match status" value="1"/>
</dbReference>
<comment type="subunit">
    <text evidence="6">Component of the lipopolysaccharide transport and assembly complex. Interacts with LptA and the LptBFG transporter complex.</text>
</comment>
<dbReference type="PANTHER" id="PTHR37481">
    <property type="entry name" value="LIPOPOLYSACCHARIDE EXPORT SYSTEM PROTEIN LPTC"/>
    <property type="match status" value="1"/>
</dbReference>
<comment type="function">
    <text evidence="7">Required for the translocation of lipopolysaccharide (LPS) from the inner membrane to the outer membrane.</text>
</comment>
<protein>
    <recommendedName>
        <fullName evidence="6 7">Lipopolysaccharide export system protein LptC</fullName>
    </recommendedName>
</protein>
<comment type="similarity">
    <text evidence="6 7">Belongs to the LptC family.</text>
</comment>
<evidence type="ECO:0000256" key="5">
    <source>
        <dbReference type="ARBA" id="ARBA00023136"/>
    </source>
</evidence>
<evidence type="ECO:0000313" key="9">
    <source>
        <dbReference type="Proteomes" id="UP000294343"/>
    </source>
</evidence>
<dbReference type="GO" id="GO:0030288">
    <property type="term" value="C:outer membrane-bounded periplasmic space"/>
    <property type="evidence" value="ECO:0007669"/>
    <property type="project" value="TreeGrafter"/>
</dbReference>